<dbReference type="EMBL" id="BC118757">
    <property type="protein sequence ID" value="AAI18758.1"/>
    <property type="molecule type" value="mRNA"/>
</dbReference>
<dbReference type="PANTHER" id="PTHR31640:SF1">
    <property type="entry name" value="BRIDGE-LIKE LIPID TRANSFER PROTEIN FAMILY MEMBER 1"/>
    <property type="match status" value="1"/>
</dbReference>
<feature type="region of interest" description="Disordered" evidence="1">
    <location>
        <begin position="161"/>
        <end position="191"/>
    </location>
</feature>
<gene>
    <name evidence="7" type="primary">bltp1</name>
    <name evidence="6" type="synonym">fsa</name>
    <name evidence="6" type="synonym">kiaa1109</name>
    <name evidence="4" type="synonym">MGC145573</name>
</gene>
<reference evidence="4" key="2">
    <citation type="submission" date="2006-07" db="EMBL/GenBank/DDBJ databases">
        <authorList>
            <consortium name="NIH - Xenopus Gene Collection (XGC) project"/>
        </authorList>
    </citation>
    <scope>NUCLEOTIDE SEQUENCE [LARGE SCALE MRNA]</scope>
    <source>
        <tissue evidence="4">Testes</tissue>
    </source>
</reference>
<name>Q0VFP0_XENTR</name>
<dbReference type="RefSeq" id="NP_001072203.1">
    <property type="nucleotide sequence ID" value="NM_001078735.1"/>
</dbReference>
<feature type="compositionally biased region" description="Polar residues" evidence="1">
    <location>
        <begin position="698"/>
        <end position="708"/>
    </location>
</feature>
<dbReference type="InterPro" id="IPR047104">
    <property type="entry name" value="BLTP1_N"/>
</dbReference>
<evidence type="ECO:0000259" key="3">
    <source>
        <dbReference type="Pfam" id="PF20413"/>
    </source>
</evidence>
<accession>Q0VFP0</accession>
<dbReference type="AGR" id="Xenbase:XB-GENE-5902543"/>
<feature type="domain" description="Bridge-like lipid transfer protein family member 1 N-terminal" evidence="3">
    <location>
        <begin position="2"/>
        <end position="749"/>
    </location>
</feature>
<evidence type="ECO:0000313" key="5">
    <source>
        <dbReference type="Proteomes" id="UP000008143"/>
    </source>
</evidence>
<reference evidence="6" key="3">
    <citation type="submission" date="2025-04" db="UniProtKB">
        <authorList>
            <consortium name="RefSeq"/>
        </authorList>
    </citation>
    <scope>IDENTIFICATION</scope>
</reference>
<dbReference type="InterPro" id="IPR033616">
    <property type="entry name" value="BLTP1"/>
</dbReference>
<dbReference type="AlphaFoldDB" id="Q0VFP0"/>
<keyword evidence="2" id="KW-1133">Transmembrane helix</keyword>
<dbReference type="Xenbase" id="XB-GENE-5902543">
    <property type="gene designation" value="bltp1"/>
</dbReference>
<dbReference type="PANTHER" id="PTHR31640">
    <property type="entry name" value="TRANSMEMBRANE PROTEIN KIAA1109"/>
    <property type="match status" value="1"/>
</dbReference>
<keyword evidence="2" id="KW-0812">Transmembrane</keyword>
<keyword evidence="2" id="KW-0472">Membrane</keyword>
<sequence>MDNKTNLVPSITDLEGFLTEHDSNVVWLLVATILSCGWIIYLTYYNSRNIGLILTLVLNRLYKNGYIHIGSFSFSVLSGKIMLREIYYISEDMSIRIQDGFIIFRWWKMYNPKQKQHDPKAETRLYITVNDFEFHVYNRSDIYGHLQEVFGLDQTIFPPKKEDEKVQESEKEKSQSELESVKFKTESPDPSSSWRSLIPVIKVNISTGRLAFGNHYQPQTLCVNFDDAFLTYTTKPPSSHLDQFMHILKGKLENVRVMLVPSPRYVGLQNDEPPRLMGEGFVVMQSNDVDIYYYMDEPGLVPEESGENVEEEANTEDAKLQDLPPCWGLDIVCGKGTDFNYGPWADRQRECLWKFFFPPDYQVMKVSEVAQPGKLRQIQAFELRMNIIANATIDLLFTKNRETNAVHVNVWAGSYLEVNIPMTVSENGYSPTIKGQLLHVDTTTSMQYRTLLEAEMLAFHINASYPRVWNMPQTWQCELEVYKATYHFIFAQKNFFTDLIQDWSSDSAPDLFSFVPYTWNLKIMFHQFEMIWAANQHNWIDCSTKQQENIYLAACGETLNIDFALPFTDFVPTTCSTRFSLRGGDVDLHLFLPDCHPSKYSLLTLLKDFHPNKISPDTCNTAENQSAQKTCKPKWRNVTQAGTGWVECWTVPSMLLNIDYTWHPIYPQKADEQLKQSLSEIEESMLSMLRPSRRTSERAISSPTTYSRTAVDPSELPPDKLHVELELSPDSQIIFYGPLLMAFLAIKVTNIYHNLFLIMFANEQF</sequence>
<evidence type="ECO:0000313" key="6">
    <source>
        <dbReference type="RefSeq" id="NP_001072203.1"/>
    </source>
</evidence>
<keyword evidence="5" id="KW-1185">Reference proteome</keyword>
<evidence type="ECO:0000256" key="2">
    <source>
        <dbReference type="SAM" id="Phobius"/>
    </source>
</evidence>
<dbReference type="OMA" id="MHIIKGS"/>
<evidence type="ECO:0000313" key="4">
    <source>
        <dbReference type="EMBL" id="AAI18758.1"/>
    </source>
</evidence>
<dbReference type="OrthoDB" id="10051416at2759"/>
<dbReference type="KEGG" id="xtr:779649"/>
<proteinExistence type="evidence at transcript level"/>
<feature type="transmembrane region" description="Helical" evidence="2">
    <location>
        <begin position="65"/>
        <end position="83"/>
    </location>
</feature>
<evidence type="ECO:0000313" key="7">
    <source>
        <dbReference type="Xenbase" id="XB-GENE-5902543"/>
    </source>
</evidence>
<feature type="region of interest" description="Disordered" evidence="1">
    <location>
        <begin position="690"/>
        <end position="713"/>
    </location>
</feature>
<organism evidence="4">
    <name type="scientific">Xenopus tropicalis</name>
    <name type="common">Western clawed frog</name>
    <name type="synonym">Silurana tropicalis</name>
    <dbReference type="NCBI Taxonomy" id="8364"/>
    <lineage>
        <taxon>Eukaryota</taxon>
        <taxon>Metazoa</taxon>
        <taxon>Chordata</taxon>
        <taxon>Craniata</taxon>
        <taxon>Vertebrata</taxon>
        <taxon>Euteleostomi</taxon>
        <taxon>Amphibia</taxon>
        <taxon>Batrachia</taxon>
        <taxon>Anura</taxon>
        <taxon>Pipoidea</taxon>
        <taxon>Pipidae</taxon>
        <taxon>Xenopodinae</taxon>
        <taxon>Xenopus</taxon>
        <taxon>Silurana</taxon>
    </lineage>
</organism>
<feature type="compositionally biased region" description="Basic and acidic residues" evidence="1">
    <location>
        <begin position="161"/>
        <end position="187"/>
    </location>
</feature>
<evidence type="ECO:0000256" key="1">
    <source>
        <dbReference type="SAM" id="MobiDB-lite"/>
    </source>
</evidence>
<dbReference type="Proteomes" id="UP000008143">
    <property type="component" value="Chromosome 1"/>
</dbReference>
<dbReference type="CTD" id="84162"/>
<reference evidence="6" key="1">
    <citation type="journal article" date="2002" name="Dev. Dyn.">
        <title>Genetic and genomic tools for Xenopus research: The NIH Xenopus initiative.</title>
        <authorList>
            <person name="Klein S.L."/>
            <person name="Strausberg R.L."/>
            <person name="Wagner L."/>
            <person name="Pontius J."/>
            <person name="Clifton S.W."/>
            <person name="Richardson P."/>
        </authorList>
    </citation>
    <scope>NUCLEOTIDE SEQUENCE</scope>
</reference>
<feature type="transmembrane region" description="Helical" evidence="2">
    <location>
        <begin position="25"/>
        <end position="44"/>
    </location>
</feature>
<dbReference type="DNASU" id="779649"/>
<protein>
    <submittedName>
        <fullName evidence="6">Uncharacterized protein LOC779649</fullName>
    </submittedName>
</protein>
<dbReference type="Pfam" id="PF20413">
    <property type="entry name" value="BLTP1_N"/>
    <property type="match status" value="1"/>
</dbReference>
<dbReference type="GeneID" id="779649"/>